<proteinExistence type="predicted"/>
<evidence type="ECO:0000313" key="1">
    <source>
        <dbReference type="EMBL" id="MDF0589914.1"/>
    </source>
</evidence>
<name>A0ABT5X5E6_9EURY</name>
<organism evidence="1 2">
    <name type="scientific">Candidatus Methanocrinis natronophilus</name>
    <dbReference type="NCBI Taxonomy" id="3033396"/>
    <lineage>
        <taxon>Archaea</taxon>
        <taxon>Methanobacteriati</taxon>
        <taxon>Methanobacteriota</taxon>
        <taxon>Stenosarchaea group</taxon>
        <taxon>Methanomicrobia</taxon>
        <taxon>Methanotrichales</taxon>
        <taxon>Methanotrichaceae</taxon>
        <taxon>Methanocrinis</taxon>
    </lineage>
</organism>
<gene>
    <name evidence="1" type="ORF">P0O15_01805</name>
</gene>
<evidence type="ECO:0000313" key="2">
    <source>
        <dbReference type="Proteomes" id="UP001220010"/>
    </source>
</evidence>
<dbReference type="Proteomes" id="UP001220010">
    <property type="component" value="Unassembled WGS sequence"/>
</dbReference>
<comment type="caution">
    <text evidence="1">The sequence shown here is derived from an EMBL/GenBank/DDBJ whole genome shotgun (WGS) entry which is preliminary data.</text>
</comment>
<dbReference type="EMBL" id="JARFPK010000005">
    <property type="protein sequence ID" value="MDF0589914.1"/>
    <property type="molecule type" value="Genomic_DNA"/>
</dbReference>
<keyword evidence="2" id="KW-1185">Reference proteome</keyword>
<sequence length="141" mass="16363">MTEMEFVMDGLPKKARKALEKLQRAGEVPVIVYPAVPRRYQSEKEVALARVGAFDEEKIGSWIVVTEREVVFVRPGLLRERVDRFSLSEMTGIEYVNEFQDNTLKIRIGDAAETVRFYHEIDGVRFFRHIKGVIDEMQSKK</sequence>
<evidence type="ECO:0008006" key="3">
    <source>
        <dbReference type="Google" id="ProtNLM"/>
    </source>
</evidence>
<accession>A0ABT5X5E6</accession>
<reference evidence="1 2" key="1">
    <citation type="submission" date="2023-03" db="EMBL/GenBank/DDBJ databases">
        <title>WGS of Methanotrichaceae archaeon Mx.</title>
        <authorList>
            <person name="Sorokin D.Y."/>
            <person name="Merkel A.Y."/>
        </authorList>
    </citation>
    <scope>NUCLEOTIDE SEQUENCE [LARGE SCALE GENOMIC DNA]</scope>
    <source>
        <strain evidence="1 2">Mx</strain>
    </source>
</reference>
<protein>
    <recommendedName>
        <fullName evidence="3">YokE-like PH domain-containing protein</fullName>
    </recommendedName>
</protein>
<dbReference type="RefSeq" id="WP_316965674.1">
    <property type="nucleotide sequence ID" value="NZ_JARFPK010000005.1"/>
</dbReference>